<feature type="compositionally biased region" description="Low complexity" evidence="1">
    <location>
        <begin position="235"/>
        <end position="262"/>
    </location>
</feature>
<name>A0ABQ1XD85_9MICC</name>
<reference evidence="3" key="1">
    <citation type="journal article" date="2019" name="Int. J. Syst. Evol. Microbiol.">
        <title>The Global Catalogue of Microorganisms (GCM) 10K type strain sequencing project: providing services to taxonomists for standard genome sequencing and annotation.</title>
        <authorList>
            <consortium name="The Broad Institute Genomics Platform"/>
            <consortium name="The Broad Institute Genome Sequencing Center for Infectious Disease"/>
            <person name="Wu L."/>
            <person name="Ma J."/>
        </authorList>
    </citation>
    <scope>NUCLEOTIDE SEQUENCE [LARGE SCALE GENOMIC DNA]</scope>
    <source>
        <strain evidence="3">CGMCC 1.1927</strain>
    </source>
</reference>
<evidence type="ECO:0000313" key="3">
    <source>
        <dbReference type="Proteomes" id="UP000596938"/>
    </source>
</evidence>
<feature type="region of interest" description="Disordered" evidence="1">
    <location>
        <begin position="235"/>
        <end position="270"/>
    </location>
</feature>
<dbReference type="Proteomes" id="UP000596938">
    <property type="component" value="Unassembled WGS sequence"/>
</dbReference>
<dbReference type="InterPro" id="IPR020835">
    <property type="entry name" value="Catalase_sf"/>
</dbReference>
<evidence type="ECO:0008006" key="4">
    <source>
        <dbReference type="Google" id="ProtNLM"/>
    </source>
</evidence>
<dbReference type="Gene3D" id="3.30.530.20">
    <property type="match status" value="1"/>
</dbReference>
<evidence type="ECO:0000256" key="1">
    <source>
        <dbReference type="SAM" id="MobiDB-lite"/>
    </source>
</evidence>
<organism evidence="2 3">
    <name type="scientific">Pseudarthrobacter polychromogenes</name>
    <dbReference type="NCBI Taxonomy" id="1676"/>
    <lineage>
        <taxon>Bacteria</taxon>
        <taxon>Bacillati</taxon>
        <taxon>Actinomycetota</taxon>
        <taxon>Actinomycetes</taxon>
        <taxon>Micrococcales</taxon>
        <taxon>Micrococcaceae</taxon>
        <taxon>Pseudarthrobacter</taxon>
    </lineage>
</organism>
<dbReference type="RefSeq" id="WP_229666337.1">
    <property type="nucleotide sequence ID" value="NZ_BAAAWV010000001.1"/>
</dbReference>
<dbReference type="EMBL" id="BMKU01000003">
    <property type="protein sequence ID" value="GGG91012.1"/>
    <property type="molecule type" value="Genomic_DNA"/>
</dbReference>
<comment type="caution">
    <text evidence="2">The sequence shown here is derived from an EMBL/GenBank/DDBJ whole genome shotgun (WGS) entry which is preliminary data.</text>
</comment>
<dbReference type="SUPFAM" id="SSF55961">
    <property type="entry name" value="Bet v1-like"/>
    <property type="match status" value="1"/>
</dbReference>
<gene>
    <name evidence="2" type="ORF">GCM10011577_11920</name>
</gene>
<accession>A0ABQ1XD85</accession>
<sequence length="422" mass="44916">MTHSAAKDQTPGGHGAAPGDATPAVTEAAGRAFAAMFRVLKLARPDRPIHPQGIGLAGHLTRAGSSGATSGLEWLDTPGIDSVRARFSRSVGLPQQLPDVLGLALRVTPSSGVITDVLFASTGWLLPGRFLLQPKLDVASATFTTLMPYRGGKGPVLLGLRTSELPAGPLTSGEWVLVLYWAKPTGPWRECGELRLRAEPEPADTPLRFNPLENQPPGAQTYAWTRRLREHSYRAAQRPAPPAVVHSAAASSATASSPPAGHTPGGTSLAATERNTMSTVSQLFNSPAADVWRVIADGWLYSGWVVGTSRIRAVDDRWPEAGSRLHHSVGGWPLVIDDSSQVTAVEPGRRLEVVARGWPMGEAKVVITLEDRGGQCQVTISEDAVRGPGKLMPKFLRDPLIAVRNRETLRRLELMAAGGAGK</sequence>
<proteinExistence type="predicted"/>
<evidence type="ECO:0000313" key="2">
    <source>
        <dbReference type="EMBL" id="GGG91012.1"/>
    </source>
</evidence>
<dbReference type="SUPFAM" id="SSF56634">
    <property type="entry name" value="Heme-dependent catalase-like"/>
    <property type="match status" value="1"/>
</dbReference>
<feature type="region of interest" description="Disordered" evidence="1">
    <location>
        <begin position="1"/>
        <end position="22"/>
    </location>
</feature>
<dbReference type="InterPro" id="IPR023393">
    <property type="entry name" value="START-like_dom_sf"/>
</dbReference>
<keyword evidence="3" id="KW-1185">Reference proteome</keyword>
<protein>
    <recommendedName>
        <fullName evidence="4">Polyketide cyclase / dehydrase and lipid transport</fullName>
    </recommendedName>
</protein>
<dbReference type="CDD" id="cd07814">
    <property type="entry name" value="SRPBCC_CalC_Aha1-like"/>
    <property type="match status" value="1"/>
</dbReference>